<accession>A0AAD8ELE6</accession>
<dbReference type="Proteomes" id="UP001233999">
    <property type="component" value="Unassembled WGS sequence"/>
</dbReference>
<organism evidence="1 2">
    <name type="scientific">Diploptera punctata</name>
    <name type="common">Pacific beetle cockroach</name>
    <dbReference type="NCBI Taxonomy" id="6984"/>
    <lineage>
        <taxon>Eukaryota</taxon>
        <taxon>Metazoa</taxon>
        <taxon>Ecdysozoa</taxon>
        <taxon>Arthropoda</taxon>
        <taxon>Hexapoda</taxon>
        <taxon>Insecta</taxon>
        <taxon>Pterygota</taxon>
        <taxon>Neoptera</taxon>
        <taxon>Polyneoptera</taxon>
        <taxon>Dictyoptera</taxon>
        <taxon>Blattodea</taxon>
        <taxon>Blaberoidea</taxon>
        <taxon>Blaberidae</taxon>
        <taxon>Diplopterinae</taxon>
        <taxon>Diploptera</taxon>
    </lineage>
</organism>
<reference evidence="1" key="1">
    <citation type="journal article" date="2023" name="IScience">
        <title>Live-bearing cockroach genome reveals convergent evolutionary mechanisms linked to viviparity in insects and beyond.</title>
        <authorList>
            <person name="Fouks B."/>
            <person name="Harrison M.C."/>
            <person name="Mikhailova A.A."/>
            <person name="Marchal E."/>
            <person name="English S."/>
            <person name="Carruthers M."/>
            <person name="Jennings E.C."/>
            <person name="Chiamaka E.L."/>
            <person name="Frigard R.A."/>
            <person name="Pippel M."/>
            <person name="Attardo G.M."/>
            <person name="Benoit J.B."/>
            <person name="Bornberg-Bauer E."/>
            <person name="Tobe S.S."/>
        </authorList>
    </citation>
    <scope>NUCLEOTIDE SEQUENCE</scope>
    <source>
        <strain evidence="1">Stay&amp;Tobe</strain>
    </source>
</reference>
<keyword evidence="2" id="KW-1185">Reference proteome</keyword>
<evidence type="ECO:0000313" key="2">
    <source>
        <dbReference type="Proteomes" id="UP001233999"/>
    </source>
</evidence>
<name>A0AAD8ELE6_DIPPU</name>
<comment type="caution">
    <text evidence="1">The sequence shown here is derived from an EMBL/GenBank/DDBJ whole genome shotgun (WGS) entry which is preliminary data.</text>
</comment>
<feature type="non-terminal residue" evidence="1">
    <location>
        <position position="1"/>
    </location>
</feature>
<protein>
    <submittedName>
        <fullName evidence="1">Uncharacterized protein</fullName>
    </submittedName>
</protein>
<gene>
    <name evidence="1" type="ORF">L9F63_014073</name>
</gene>
<feature type="non-terminal residue" evidence="1">
    <location>
        <position position="69"/>
    </location>
</feature>
<evidence type="ECO:0000313" key="1">
    <source>
        <dbReference type="EMBL" id="KAJ9594461.1"/>
    </source>
</evidence>
<reference evidence="1" key="2">
    <citation type="submission" date="2023-05" db="EMBL/GenBank/DDBJ databases">
        <authorList>
            <person name="Fouks B."/>
        </authorList>
    </citation>
    <scope>NUCLEOTIDE SEQUENCE</scope>
    <source>
        <strain evidence="1">Stay&amp;Tobe</strain>
        <tissue evidence="1">Testes</tissue>
    </source>
</reference>
<dbReference type="AlphaFoldDB" id="A0AAD8ELE6"/>
<proteinExistence type="predicted"/>
<dbReference type="EMBL" id="JASPKZ010003044">
    <property type="protein sequence ID" value="KAJ9594461.1"/>
    <property type="molecule type" value="Genomic_DNA"/>
</dbReference>
<sequence>LMHVDNLSFILLESTPKYENTQITIAAWAITYANDREAARRARREGYDEDMHLEDFLLNFRINYYFYIS</sequence>